<dbReference type="InterPro" id="IPR003812">
    <property type="entry name" value="Fido"/>
</dbReference>
<name>A0A376CKK3_9CORY</name>
<dbReference type="Gene3D" id="1.10.10.10">
    <property type="entry name" value="Winged helix-like DNA-binding domain superfamily/Winged helix DNA-binding domain"/>
    <property type="match status" value="1"/>
</dbReference>
<dbReference type="PROSITE" id="PS51459">
    <property type="entry name" value="FIDO"/>
    <property type="match status" value="1"/>
</dbReference>
<feature type="active site" evidence="1">
    <location>
        <position position="236"/>
    </location>
</feature>
<dbReference type="OrthoDB" id="9813719at2"/>
<evidence type="ECO:0000313" key="4">
    <source>
        <dbReference type="EMBL" id="STC68964.1"/>
    </source>
</evidence>
<dbReference type="Pfam" id="PF02661">
    <property type="entry name" value="Fic"/>
    <property type="match status" value="1"/>
</dbReference>
<dbReference type="InterPro" id="IPR036390">
    <property type="entry name" value="WH_DNA-bd_sf"/>
</dbReference>
<reference evidence="4 5" key="1">
    <citation type="submission" date="2018-06" db="EMBL/GenBank/DDBJ databases">
        <authorList>
            <consortium name="Pathogen Informatics"/>
            <person name="Doyle S."/>
        </authorList>
    </citation>
    <scope>NUCLEOTIDE SEQUENCE [LARGE SCALE GENOMIC DNA]</scope>
    <source>
        <strain evidence="4 5">NCTC11862</strain>
    </source>
</reference>
<dbReference type="InterPro" id="IPR036597">
    <property type="entry name" value="Fido-like_dom_sf"/>
</dbReference>
<feature type="domain" description="Fido" evidence="3">
    <location>
        <begin position="149"/>
        <end position="299"/>
    </location>
</feature>
<organism evidence="4 5">
    <name type="scientific">Corynebacterium pilosum</name>
    <dbReference type="NCBI Taxonomy" id="35756"/>
    <lineage>
        <taxon>Bacteria</taxon>
        <taxon>Bacillati</taxon>
        <taxon>Actinomycetota</taxon>
        <taxon>Actinomycetes</taxon>
        <taxon>Mycobacteriales</taxon>
        <taxon>Corynebacteriaceae</taxon>
        <taxon>Corynebacterium</taxon>
    </lineage>
</organism>
<keyword evidence="5" id="KW-1185">Reference proteome</keyword>
<keyword evidence="2" id="KW-0067">ATP-binding</keyword>
<gene>
    <name evidence="4" type="ORF">NCTC11862_00740</name>
</gene>
<evidence type="ECO:0000256" key="1">
    <source>
        <dbReference type="PIRSR" id="PIRSR640198-1"/>
    </source>
</evidence>
<dbReference type="InterPro" id="IPR036388">
    <property type="entry name" value="WH-like_DNA-bd_sf"/>
</dbReference>
<dbReference type="SUPFAM" id="SSF46785">
    <property type="entry name" value="Winged helix' DNA-binding domain"/>
    <property type="match status" value="1"/>
</dbReference>
<evidence type="ECO:0000256" key="2">
    <source>
        <dbReference type="PIRSR" id="PIRSR640198-2"/>
    </source>
</evidence>
<proteinExistence type="predicted"/>
<dbReference type="STRING" id="35756.GCA_001044155_00659"/>
<dbReference type="RefSeq" id="WP_018582286.1">
    <property type="nucleotide sequence ID" value="NZ_LDYD01000003.1"/>
</dbReference>
<protein>
    <submittedName>
        <fullName evidence="4">Putative transcriptional regulatory protein, Fic/Doc family</fullName>
    </submittedName>
</protein>
<dbReference type="AlphaFoldDB" id="A0A376CKK3"/>
<dbReference type="Gene3D" id="1.10.3290.10">
    <property type="entry name" value="Fido-like domain"/>
    <property type="match status" value="1"/>
</dbReference>
<evidence type="ECO:0000259" key="3">
    <source>
        <dbReference type="PROSITE" id="PS51459"/>
    </source>
</evidence>
<dbReference type="InterPro" id="IPR040198">
    <property type="entry name" value="Fido_containing"/>
</dbReference>
<feature type="binding site" evidence="2">
    <location>
        <begin position="240"/>
        <end position="247"/>
    </location>
    <ligand>
        <name>ATP</name>
        <dbReference type="ChEBI" id="CHEBI:30616"/>
    </ligand>
</feature>
<dbReference type="PANTHER" id="PTHR13504">
    <property type="entry name" value="FIDO DOMAIN-CONTAINING PROTEIN DDB_G0283145"/>
    <property type="match status" value="1"/>
</dbReference>
<dbReference type="Proteomes" id="UP000254467">
    <property type="component" value="Unassembled WGS sequence"/>
</dbReference>
<evidence type="ECO:0000313" key="5">
    <source>
        <dbReference type="Proteomes" id="UP000254467"/>
    </source>
</evidence>
<accession>A0A376CKK3</accession>
<dbReference type="SUPFAM" id="SSF140931">
    <property type="entry name" value="Fic-like"/>
    <property type="match status" value="1"/>
</dbReference>
<keyword evidence="2" id="KW-0547">Nucleotide-binding</keyword>
<dbReference type="PANTHER" id="PTHR13504:SF40">
    <property type="entry name" value="FIDO DOMAIN-CONTAINING PROTEIN"/>
    <property type="match status" value="1"/>
</dbReference>
<sequence length="417" mass="46854">MSYKPLKTIFHQAQQPAAATVDRELAARLNGPSTLRFNYRVGDFDLFVVLTAELATLVERVWTNELHLSRLWSALPGAVQDHYLFSLLVDEIQSTNEIENIHSTRQEVSEALEAARSTPSNSAAFKRFQEMARSYLALFDESPDAQPPTSLQDLRQLYDSLLADEISAEDQLDGELFRAGPVSIFDAGHHEPIRRGAATEADIHGRLTTMLGIHSTTNVPSLAGAFIEHFMLEHTHPFYDGNGRFGRFLLDLRLRHVLSSPTALSLSAGIMREKNAYYKAFLDTEHPLNRGEATFFLERMLKILVHAQEARQEFLHDKRASLNALGTLMAEWADDNPHGLNDYEMQTLFLLGQVYMFGPRRGANWDEIASFLGRSKQTVRPALDSLEQRGFIVKLSNKPLVVGLTDDGVRLLHLDAA</sequence>
<dbReference type="EMBL" id="UFXQ01000001">
    <property type="protein sequence ID" value="STC68964.1"/>
    <property type="molecule type" value="Genomic_DNA"/>
</dbReference>